<protein>
    <submittedName>
        <fullName evidence="1">Putative S-adenosylmethionine:tRNA ribosyltransferase-isomerase</fullName>
    </submittedName>
</protein>
<dbReference type="AlphaFoldDB" id="A0A410S1M3"/>
<keyword evidence="1" id="KW-0808">Transferase</keyword>
<accession>A0A410S1M3</accession>
<reference evidence="1 2" key="1">
    <citation type="submission" date="2018-12" db="EMBL/GenBank/DDBJ databases">
        <title>Complete Genome Sequence of the Corallopyronin A producing Myxobacterium Corallococcus coralloides B035.</title>
        <authorList>
            <person name="Bouhired S.M."/>
            <person name="Rupp O."/>
            <person name="Blom J."/>
            <person name="Schaeberle T.F."/>
            <person name="Kehraus S."/>
            <person name="Schiefer A."/>
            <person name="Pfarr K."/>
            <person name="Goesmann A."/>
            <person name="Hoerauf A."/>
            <person name="Koenig G.M."/>
        </authorList>
    </citation>
    <scope>NUCLEOTIDE SEQUENCE [LARGE SCALE GENOMIC DNA]</scope>
    <source>
        <strain evidence="1 2">B035</strain>
    </source>
</reference>
<dbReference type="GO" id="GO:0016853">
    <property type="term" value="F:isomerase activity"/>
    <property type="evidence" value="ECO:0007669"/>
    <property type="project" value="UniProtKB-KW"/>
</dbReference>
<evidence type="ECO:0000313" key="2">
    <source>
        <dbReference type="Proteomes" id="UP000288758"/>
    </source>
</evidence>
<dbReference type="EMBL" id="CP034669">
    <property type="protein sequence ID" value="QAT88115.1"/>
    <property type="molecule type" value="Genomic_DNA"/>
</dbReference>
<sequence>MNAARWPREHPDTARLLHAGYPGHEFGDTCLILDS</sequence>
<dbReference type="Proteomes" id="UP000288758">
    <property type="component" value="Chromosome"/>
</dbReference>
<name>A0A410S1M3_CORCK</name>
<gene>
    <name evidence="1" type="primary">queA1</name>
    <name evidence="1" type="ORF">EJ065_6588</name>
</gene>
<evidence type="ECO:0000313" key="1">
    <source>
        <dbReference type="EMBL" id="QAT88115.1"/>
    </source>
</evidence>
<keyword evidence="1" id="KW-0413">Isomerase</keyword>
<proteinExistence type="predicted"/>
<dbReference type="GO" id="GO:0016740">
    <property type="term" value="F:transferase activity"/>
    <property type="evidence" value="ECO:0007669"/>
    <property type="project" value="UniProtKB-KW"/>
</dbReference>
<organism evidence="1 2">
    <name type="scientific">Corallococcus coralloides</name>
    <name type="common">Myxococcus coralloides</name>
    <dbReference type="NCBI Taxonomy" id="184914"/>
    <lineage>
        <taxon>Bacteria</taxon>
        <taxon>Pseudomonadati</taxon>
        <taxon>Myxococcota</taxon>
        <taxon>Myxococcia</taxon>
        <taxon>Myxococcales</taxon>
        <taxon>Cystobacterineae</taxon>
        <taxon>Myxococcaceae</taxon>
        <taxon>Corallococcus</taxon>
    </lineage>
</organism>